<organism evidence="1 2">
    <name type="scientific">Parasitella parasitica</name>
    <dbReference type="NCBI Taxonomy" id="35722"/>
    <lineage>
        <taxon>Eukaryota</taxon>
        <taxon>Fungi</taxon>
        <taxon>Fungi incertae sedis</taxon>
        <taxon>Mucoromycota</taxon>
        <taxon>Mucoromycotina</taxon>
        <taxon>Mucoromycetes</taxon>
        <taxon>Mucorales</taxon>
        <taxon>Mucorineae</taxon>
        <taxon>Mucoraceae</taxon>
        <taxon>Parasitella</taxon>
    </lineage>
</organism>
<evidence type="ECO:0000313" key="2">
    <source>
        <dbReference type="Proteomes" id="UP000054107"/>
    </source>
</evidence>
<dbReference type="EMBL" id="LN734024">
    <property type="protein sequence ID" value="CEP19488.1"/>
    <property type="molecule type" value="Genomic_DNA"/>
</dbReference>
<protein>
    <submittedName>
        <fullName evidence="1">Uncharacterized protein</fullName>
    </submittedName>
</protein>
<dbReference type="Proteomes" id="UP000054107">
    <property type="component" value="Unassembled WGS sequence"/>
</dbReference>
<proteinExistence type="predicted"/>
<evidence type="ECO:0000313" key="1">
    <source>
        <dbReference type="EMBL" id="CEP19488.1"/>
    </source>
</evidence>
<dbReference type="OrthoDB" id="10539023at2759"/>
<reference evidence="1 2" key="1">
    <citation type="submission" date="2014-09" db="EMBL/GenBank/DDBJ databases">
        <authorList>
            <person name="Ellenberger Sabrina"/>
        </authorList>
    </citation>
    <scope>NUCLEOTIDE SEQUENCE [LARGE SCALE GENOMIC DNA]</scope>
    <source>
        <strain evidence="1 2">CBS 412.66</strain>
    </source>
</reference>
<name>A0A0B7NW33_9FUNG</name>
<dbReference type="AlphaFoldDB" id="A0A0B7NW33"/>
<accession>A0A0B7NW33</accession>
<keyword evidence="2" id="KW-1185">Reference proteome</keyword>
<sequence length="133" mass="15078">MKANTEDCKRPSSVDKNDENNSLVERSLAFWSKFDVTGAKPPTVPNVYARPHHYLEWTHEIKREINLKAINGVTKVNLKTFNSLKEAVLVAINSNKRLQVSNNMKCLSSDDLEKIKAFIAATQKRIQTRVPSP</sequence>
<gene>
    <name evidence="1" type="primary">PARPA_13803.1 scaffold 47024</name>
</gene>